<organism evidence="4 5">
    <name type="scientific">Pseudomonas asplenii</name>
    <dbReference type="NCBI Taxonomy" id="53407"/>
    <lineage>
        <taxon>Bacteria</taxon>
        <taxon>Pseudomonadati</taxon>
        <taxon>Pseudomonadota</taxon>
        <taxon>Gammaproteobacteria</taxon>
        <taxon>Pseudomonadales</taxon>
        <taxon>Pseudomonadaceae</taxon>
        <taxon>Pseudomonas</taxon>
    </lineage>
</organism>
<evidence type="ECO:0000313" key="5">
    <source>
        <dbReference type="Proteomes" id="UP000037931"/>
    </source>
</evidence>
<keyword evidence="2" id="KW-0472">Membrane</keyword>
<comment type="caution">
    <text evidence="4">The sequence shown here is derived from an EMBL/GenBank/DDBJ whole genome shotgun (WGS) entry which is preliminary data.</text>
</comment>
<dbReference type="RefSeq" id="WP_054064639.1">
    <property type="nucleotide sequence ID" value="NZ_JSYZ01000030.1"/>
</dbReference>
<keyword evidence="4" id="KW-0808">Transferase</keyword>
<dbReference type="Pfam" id="PF18912">
    <property type="entry name" value="DZR_2"/>
    <property type="match status" value="1"/>
</dbReference>
<keyword evidence="2" id="KW-1133">Transmembrane helix</keyword>
<dbReference type="PANTHER" id="PTHR47505:SF1">
    <property type="entry name" value="DNA UTILIZATION PROTEIN YHGH"/>
    <property type="match status" value="1"/>
</dbReference>
<keyword evidence="2" id="KW-0812">Transmembrane</keyword>
<comment type="similarity">
    <text evidence="1">Belongs to the ComF/GntX family.</text>
</comment>
<evidence type="ECO:0000259" key="3">
    <source>
        <dbReference type="Pfam" id="PF18912"/>
    </source>
</evidence>
<proteinExistence type="inferred from homology"/>
<name>A0A0M9GC81_9PSED</name>
<evidence type="ECO:0000256" key="1">
    <source>
        <dbReference type="ARBA" id="ARBA00008007"/>
    </source>
</evidence>
<dbReference type="GO" id="GO:0016757">
    <property type="term" value="F:glycosyltransferase activity"/>
    <property type="evidence" value="ECO:0007669"/>
    <property type="project" value="UniProtKB-KW"/>
</dbReference>
<dbReference type="Proteomes" id="UP000037931">
    <property type="component" value="Unassembled WGS sequence"/>
</dbReference>
<keyword evidence="5" id="KW-1185">Reference proteome</keyword>
<accession>A0A0M9GC81</accession>
<gene>
    <name evidence="4" type="ORF">PF66_06056</name>
</gene>
<dbReference type="CDD" id="cd06223">
    <property type="entry name" value="PRTases_typeI"/>
    <property type="match status" value="1"/>
</dbReference>
<dbReference type="InterPro" id="IPR051910">
    <property type="entry name" value="ComF/GntX_DNA_util-trans"/>
</dbReference>
<feature type="transmembrane region" description="Helical" evidence="2">
    <location>
        <begin position="186"/>
        <end position="205"/>
    </location>
</feature>
<dbReference type="SUPFAM" id="SSF53271">
    <property type="entry name" value="PRTase-like"/>
    <property type="match status" value="1"/>
</dbReference>
<dbReference type="EMBL" id="JSYZ01000030">
    <property type="protein sequence ID" value="KPA87426.1"/>
    <property type="molecule type" value="Genomic_DNA"/>
</dbReference>
<dbReference type="InterPro" id="IPR044005">
    <property type="entry name" value="DZR_2"/>
</dbReference>
<protein>
    <submittedName>
        <fullName evidence="4">Putative amidophosphoribosyltransferase</fullName>
    </submittedName>
</protein>
<dbReference type="PATRIC" id="fig|50340.43.peg.4292"/>
<dbReference type="Gene3D" id="3.40.50.2020">
    <property type="match status" value="1"/>
</dbReference>
<dbReference type="AlphaFoldDB" id="A0A0M9GC81"/>
<dbReference type="PANTHER" id="PTHR47505">
    <property type="entry name" value="DNA UTILIZATION PROTEIN YHGH"/>
    <property type="match status" value="1"/>
</dbReference>
<keyword evidence="4" id="KW-0328">Glycosyltransferase</keyword>
<feature type="domain" description="Double zinc ribbon" evidence="3">
    <location>
        <begin position="19"/>
        <end position="67"/>
    </location>
</feature>
<dbReference type="InterPro" id="IPR000836">
    <property type="entry name" value="PRTase_dom"/>
</dbReference>
<dbReference type="OrthoDB" id="9793412at2"/>
<reference evidence="4 5" key="1">
    <citation type="journal article" date="2015" name="PLoS ONE">
        <title>Rice-Infecting Pseudomonas Genomes Are Highly Accessorized and Harbor Multiple Putative Virulence Mechanisms to Cause Sheath Brown Rot.</title>
        <authorList>
            <person name="Quibod I.L."/>
            <person name="Grande G."/>
            <person name="Oreiro E.G."/>
            <person name="Borja F.N."/>
            <person name="Dossa G.S."/>
            <person name="Mauleon R."/>
            <person name="Cruz C.V."/>
            <person name="Oliva R."/>
        </authorList>
    </citation>
    <scope>NUCLEOTIDE SEQUENCE [LARGE SCALE GENOMIC DNA]</scope>
    <source>
        <strain evidence="4 5">IRRI 6609</strain>
    </source>
</reference>
<evidence type="ECO:0000313" key="4">
    <source>
        <dbReference type="EMBL" id="KPA87426.1"/>
    </source>
</evidence>
<evidence type="ECO:0000256" key="2">
    <source>
        <dbReference type="SAM" id="Phobius"/>
    </source>
</evidence>
<sequence>MDCQPHRKRQVYIWLKNNQTCLLCDEPSDNLHPLCSPCESELPWLLEYCQTCALPLPMAGLTCGHCLKQPPSFEQVIAPWTYQFPVDSLITRFKHQSQWPLGRLLAELLALALRERFDHGLPRPDLLLPVPMAVKRQRQRGYNQAAMLMNWLGRSLQIPTDEHRLLRIQDTVAQQELDARARRRNLLNAFALAPGVSVAGLHLALVDDVLTTGATAESLARLLLRAGARRVDVYCLARTPKPGAPA</sequence>
<dbReference type="InterPro" id="IPR029057">
    <property type="entry name" value="PRTase-like"/>
</dbReference>
<dbReference type="STRING" id="50340.PF66_06056"/>